<organism evidence="1 2">
    <name type="scientific">Colletotrichum higginsianum (strain IMI 349063)</name>
    <name type="common">Crucifer anthracnose fungus</name>
    <dbReference type="NCBI Taxonomy" id="759273"/>
    <lineage>
        <taxon>Eukaryota</taxon>
        <taxon>Fungi</taxon>
        <taxon>Dikarya</taxon>
        <taxon>Ascomycota</taxon>
        <taxon>Pezizomycotina</taxon>
        <taxon>Sordariomycetes</taxon>
        <taxon>Hypocreomycetidae</taxon>
        <taxon>Glomerellales</taxon>
        <taxon>Glomerellaceae</taxon>
        <taxon>Colletotrichum</taxon>
        <taxon>Colletotrichum destructivum species complex</taxon>
    </lineage>
</organism>
<proteinExistence type="predicted"/>
<dbReference type="eggNOG" id="KOG1810">
    <property type="taxonomic scope" value="Eukaryota"/>
</dbReference>
<dbReference type="STRING" id="759273.H1VPN8"/>
<name>H1VPN8_COLHI</name>
<reference evidence="2" key="1">
    <citation type="journal article" date="2012" name="Nat. Genet.">
        <title>Lifestyle transitions in plant pathogenic Colletotrichum fungi deciphered by genome and transcriptome analyses.</title>
        <authorList>
            <person name="O'Connell R.J."/>
            <person name="Thon M.R."/>
            <person name="Hacquard S."/>
            <person name="Amyotte S.G."/>
            <person name="Kleemann J."/>
            <person name="Torres M.F."/>
            <person name="Damm U."/>
            <person name="Buiate E.A."/>
            <person name="Epstein L."/>
            <person name="Alkan N."/>
            <person name="Altmueller J."/>
            <person name="Alvarado-Balderrama L."/>
            <person name="Bauser C.A."/>
            <person name="Becker C."/>
            <person name="Birren B.W."/>
            <person name="Chen Z."/>
            <person name="Choi J."/>
            <person name="Crouch J.A."/>
            <person name="Duvick J.P."/>
            <person name="Farman M.A."/>
            <person name="Gan P."/>
            <person name="Heiman D."/>
            <person name="Henrissat B."/>
            <person name="Howard R.J."/>
            <person name="Kabbage M."/>
            <person name="Koch C."/>
            <person name="Kracher B."/>
            <person name="Kubo Y."/>
            <person name="Law A.D."/>
            <person name="Lebrun M.-H."/>
            <person name="Lee Y.-H."/>
            <person name="Miyara I."/>
            <person name="Moore N."/>
            <person name="Neumann U."/>
            <person name="Nordstroem K."/>
            <person name="Panaccione D.G."/>
            <person name="Panstruga R."/>
            <person name="Place M."/>
            <person name="Proctor R.H."/>
            <person name="Prusky D."/>
            <person name="Rech G."/>
            <person name="Reinhardt R."/>
            <person name="Rollins J.A."/>
            <person name="Rounsley S."/>
            <person name="Schardl C.L."/>
            <person name="Schwartz D.C."/>
            <person name="Shenoy N."/>
            <person name="Shirasu K."/>
            <person name="Sikhakolli U.R."/>
            <person name="Stueber K."/>
            <person name="Sukno S.A."/>
            <person name="Sweigard J.A."/>
            <person name="Takano Y."/>
            <person name="Takahara H."/>
            <person name="Trail F."/>
            <person name="van der Does H.C."/>
            <person name="Voll L.M."/>
            <person name="Will I."/>
            <person name="Young S."/>
            <person name="Zeng Q."/>
            <person name="Zhang J."/>
            <person name="Zhou S."/>
            <person name="Dickman M.B."/>
            <person name="Schulze-Lefert P."/>
            <person name="Ver Loren van Themaat E."/>
            <person name="Ma L.-J."/>
            <person name="Vaillancourt L.J."/>
        </authorList>
    </citation>
    <scope>NUCLEOTIDE SEQUENCE [LARGE SCALE GENOMIC DNA]</scope>
    <source>
        <strain evidence="2">IMI 349063</strain>
    </source>
</reference>
<evidence type="ECO:0000313" key="2">
    <source>
        <dbReference type="Proteomes" id="UP000007174"/>
    </source>
</evidence>
<sequence>MPPHAWEPAGAQLAKALRFDDSLFAIEEQNLFIDEVRESNRWAAVLEDVFSPSSPAVSSSSTALTEWTSAGLDSLLDITSPADRDIAADDGPLGWASDPEVYAVCARILLCATALARAGAAGSELLRSKLERFRSAGQRARLHGLLLDEAVV</sequence>
<dbReference type="HOGENOM" id="CLU_1722246_0_0_1"/>
<gene>
    <name evidence="1" type="ORF">CH063_12261</name>
</gene>
<dbReference type="VEuPathDB" id="FungiDB:CH63R_02423"/>
<accession>H1VPN8</accession>
<dbReference type="Pfam" id="PF26523">
    <property type="entry name" value="Trm732_C"/>
    <property type="match status" value="1"/>
</dbReference>
<dbReference type="EMBL" id="CACQ02005214">
    <property type="protein sequence ID" value="CCF42194.1"/>
    <property type="molecule type" value="Genomic_DNA"/>
</dbReference>
<dbReference type="Proteomes" id="UP000007174">
    <property type="component" value="Unassembled WGS sequence"/>
</dbReference>
<evidence type="ECO:0000313" key="1">
    <source>
        <dbReference type="EMBL" id="CCF42194.1"/>
    </source>
</evidence>
<protein>
    <submittedName>
        <fullName evidence="1">Uncharacterized protein</fullName>
    </submittedName>
</protein>
<dbReference type="AlphaFoldDB" id="H1VPN8"/>